<feature type="non-terminal residue" evidence="1">
    <location>
        <position position="1"/>
    </location>
</feature>
<proteinExistence type="predicted"/>
<dbReference type="AlphaFoldDB" id="A0A0A9X942"/>
<reference evidence="1" key="2">
    <citation type="submission" date="2014-07" db="EMBL/GenBank/DDBJ databases">
        <authorList>
            <person name="Hull J."/>
        </authorList>
    </citation>
    <scope>NUCLEOTIDE SEQUENCE</scope>
</reference>
<dbReference type="EMBL" id="GBHO01027478">
    <property type="protein sequence ID" value="JAG16126.1"/>
    <property type="molecule type" value="Transcribed_RNA"/>
</dbReference>
<accession>A0A0A9X942</accession>
<protein>
    <submittedName>
        <fullName evidence="1">Uncharacterized protein</fullName>
    </submittedName>
</protein>
<gene>
    <name evidence="1" type="ORF">CM83_9566</name>
</gene>
<name>A0A0A9X942_LYGHE</name>
<organism evidence="1">
    <name type="scientific">Lygus hesperus</name>
    <name type="common">Western plant bug</name>
    <dbReference type="NCBI Taxonomy" id="30085"/>
    <lineage>
        <taxon>Eukaryota</taxon>
        <taxon>Metazoa</taxon>
        <taxon>Ecdysozoa</taxon>
        <taxon>Arthropoda</taxon>
        <taxon>Hexapoda</taxon>
        <taxon>Insecta</taxon>
        <taxon>Pterygota</taxon>
        <taxon>Neoptera</taxon>
        <taxon>Paraneoptera</taxon>
        <taxon>Hemiptera</taxon>
        <taxon>Heteroptera</taxon>
        <taxon>Panheteroptera</taxon>
        <taxon>Cimicomorpha</taxon>
        <taxon>Miridae</taxon>
        <taxon>Mirini</taxon>
        <taxon>Lygus</taxon>
    </lineage>
</organism>
<reference evidence="1" key="1">
    <citation type="journal article" date="2014" name="PLoS ONE">
        <title>Transcriptome-Based Identification of ABC Transporters in the Western Tarnished Plant Bug Lygus hesperus.</title>
        <authorList>
            <person name="Hull J.J."/>
            <person name="Chaney K."/>
            <person name="Geib S.M."/>
            <person name="Fabrick J.A."/>
            <person name="Brent C.S."/>
            <person name="Walsh D."/>
            <person name="Lavine L.C."/>
        </authorList>
    </citation>
    <scope>NUCLEOTIDE SEQUENCE</scope>
</reference>
<evidence type="ECO:0000313" key="1">
    <source>
        <dbReference type="EMBL" id="JAG16126.1"/>
    </source>
</evidence>
<sequence>KKKKPLFDVKDLCHLDFYDFTDFTSHIGNNFTTNTEGEKIHFNDIKILKLTKNQTDRFDYKVSYFDEAFKTIVLKIPSRAKRSSSEKNNYLPILKPVYTKPCGIAKKKKDELMKLFEKKIIPNAYMSFYENL</sequence>